<sequence>MKHRSQGSLQRLVCFNSEGGLCASFNWVRINLDSTYLNSIITLLILFDIDGVSKRCDQ</sequence>
<dbReference type="Gramene" id="mRNA:HanXRQr2_Chr02g0078511">
    <property type="protein sequence ID" value="mRNA:HanXRQr2_Chr02g0078511"/>
    <property type="gene ID" value="HanXRQr2_Chr02g0078511"/>
</dbReference>
<accession>A0A9K3JPQ4</accession>
<gene>
    <name evidence="1" type="ORF">HanXRQr2_Chr02g0078511</name>
</gene>
<proteinExistence type="predicted"/>
<reference evidence="1" key="2">
    <citation type="submission" date="2020-06" db="EMBL/GenBank/DDBJ databases">
        <title>Helianthus annuus Genome sequencing and assembly Release 2.</title>
        <authorList>
            <person name="Gouzy J."/>
            <person name="Langlade N."/>
            <person name="Munos S."/>
        </authorList>
    </citation>
    <scope>NUCLEOTIDE SEQUENCE</scope>
    <source>
        <tissue evidence="1">Leaves</tissue>
    </source>
</reference>
<evidence type="ECO:0000313" key="2">
    <source>
        <dbReference type="Proteomes" id="UP000215914"/>
    </source>
</evidence>
<evidence type="ECO:0000313" key="1">
    <source>
        <dbReference type="EMBL" id="KAF5819521.1"/>
    </source>
</evidence>
<dbReference type="EMBL" id="MNCJ02000317">
    <property type="protein sequence ID" value="KAF5819521.1"/>
    <property type="molecule type" value="Genomic_DNA"/>
</dbReference>
<keyword evidence="2" id="KW-1185">Reference proteome</keyword>
<reference evidence="1" key="1">
    <citation type="journal article" date="2017" name="Nature">
        <title>The sunflower genome provides insights into oil metabolism, flowering and Asterid evolution.</title>
        <authorList>
            <person name="Badouin H."/>
            <person name="Gouzy J."/>
            <person name="Grassa C.J."/>
            <person name="Murat F."/>
            <person name="Staton S.E."/>
            <person name="Cottret L."/>
            <person name="Lelandais-Briere C."/>
            <person name="Owens G.L."/>
            <person name="Carrere S."/>
            <person name="Mayjonade B."/>
            <person name="Legrand L."/>
            <person name="Gill N."/>
            <person name="Kane N.C."/>
            <person name="Bowers J.E."/>
            <person name="Hubner S."/>
            <person name="Bellec A."/>
            <person name="Berard A."/>
            <person name="Berges H."/>
            <person name="Blanchet N."/>
            <person name="Boniface M.C."/>
            <person name="Brunel D."/>
            <person name="Catrice O."/>
            <person name="Chaidir N."/>
            <person name="Claudel C."/>
            <person name="Donnadieu C."/>
            <person name="Faraut T."/>
            <person name="Fievet G."/>
            <person name="Helmstetter N."/>
            <person name="King M."/>
            <person name="Knapp S.J."/>
            <person name="Lai Z."/>
            <person name="Le Paslier M.C."/>
            <person name="Lippi Y."/>
            <person name="Lorenzon L."/>
            <person name="Mandel J.R."/>
            <person name="Marage G."/>
            <person name="Marchand G."/>
            <person name="Marquand E."/>
            <person name="Bret-Mestries E."/>
            <person name="Morien E."/>
            <person name="Nambeesan S."/>
            <person name="Nguyen T."/>
            <person name="Pegot-Espagnet P."/>
            <person name="Pouilly N."/>
            <person name="Raftis F."/>
            <person name="Sallet E."/>
            <person name="Schiex T."/>
            <person name="Thomas J."/>
            <person name="Vandecasteele C."/>
            <person name="Vares D."/>
            <person name="Vear F."/>
            <person name="Vautrin S."/>
            <person name="Crespi M."/>
            <person name="Mangin B."/>
            <person name="Burke J.M."/>
            <person name="Salse J."/>
            <person name="Munos S."/>
            <person name="Vincourt P."/>
            <person name="Rieseberg L.H."/>
            <person name="Langlade N.B."/>
        </authorList>
    </citation>
    <scope>NUCLEOTIDE SEQUENCE</scope>
    <source>
        <tissue evidence="1">Leaves</tissue>
    </source>
</reference>
<comment type="caution">
    <text evidence="1">The sequence shown here is derived from an EMBL/GenBank/DDBJ whole genome shotgun (WGS) entry which is preliminary data.</text>
</comment>
<dbReference type="Proteomes" id="UP000215914">
    <property type="component" value="Unassembled WGS sequence"/>
</dbReference>
<organism evidence="1 2">
    <name type="scientific">Helianthus annuus</name>
    <name type="common">Common sunflower</name>
    <dbReference type="NCBI Taxonomy" id="4232"/>
    <lineage>
        <taxon>Eukaryota</taxon>
        <taxon>Viridiplantae</taxon>
        <taxon>Streptophyta</taxon>
        <taxon>Embryophyta</taxon>
        <taxon>Tracheophyta</taxon>
        <taxon>Spermatophyta</taxon>
        <taxon>Magnoliopsida</taxon>
        <taxon>eudicotyledons</taxon>
        <taxon>Gunneridae</taxon>
        <taxon>Pentapetalae</taxon>
        <taxon>asterids</taxon>
        <taxon>campanulids</taxon>
        <taxon>Asterales</taxon>
        <taxon>Asteraceae</taxon>
        <taxon>Asteroideae</taxon>
        <taxon>Heliantheae alliance</taxon>
        <taxon>Heliantheae</taxon>
        <taxon>Helianthus</taxon>
    </lineage>
</organism>
<protein>
    <submittedName>
        <fullName evidence="1">Uncharacterized protein</fullName>
    </submittedName>
</protein>
<name>A0A9K3JPQ4_HELAN</name>
<dbReference type="AlphaFoldDB" id="A0A9K3JPQ4"/>